<keyword evidence="3 6" id="KW-0694">RNA-binding</keyword>
<dbReference type="GO" id="GO:0006353">
    <property type="term" value="P:DNA-templated transcription termination"/>
    <property type="evidence" value="ECO:0007669"/>
    <property type="project" value="UniProtKB-UniRule"/>
</dbReference>
<feature type="region of interest" description="Disordered" evidence="7">
    <location>
        <begin position="504"/>
        <end position="527"/>
    </location>
</feature>
<name>D5E4K5_MYCCM</name>
<dbReference type="InterPro" id="IPR030842">
    <property type="entry name" value="TF_NusA_bacterial"/>
</dbReference>
<sequence>MAKKVTSKIENEIQSNRKWYIIAKGYAARNNLSTQQIADIIADETTKAINRDIDPEAIINFVVDEEREVVSIINTNATVVEDEFEFNGDQDVQKISFVPISKAKKVKKSVEIDDAIDWEIDFEIFNEKTKTAIKNGFIQQLKANEKAAIYNKYSKLIGEKLKAKILSKNKDGSYNLGLEDGVTAFLPYANINQKLNLNPGLFIDVYVDNVSEENKLSQVQVSTDSPQAIYDLLNKEVPEIAQGLIDVVSIQRVPGMRSKIAVKKSNPADSLDPISSIIGYNGSRINEISNALGGEKVDVILYSDVKEEFVKNALLPAKIIDVVKNNGADNYYFAIVASDSDMYVAMGRGVVNVNLAKKLTGTRIELLKVSEAIAKGIEFKKQQSFEKPLIGKFVNRSPKKSKSTNYFDGIDIDINDFANDVNSFIETQKTIEETKAIVKEAKKAAVKQQKEKNEKAKSENPRNEQTDFDSMFDEVVSNFDHSNDTYDFLDAIDENTIFDDNEESEFKDEISELEENQDNKKPEETLKSKYKKAKVDLKDFKEDNDLTNYGLDSNLDLSDFDDEWEK</sequence>
<dbReference type="eggNOG" id="COG0195">
    <property type="taxonomic scope" value="Bacteria"/>
</dbReference>
<dbReference type="InterPro" id="IPR015946">
    <property type="entry name" value="KH_dom-like_a/b"/>
</dbReference>
<evidence type="ECO:0000256" key="6">
    <source>
        <dbReference type="HAMAP-Rule" id="MF_00945"/>
    </source>
</evidence>
<dbReference type="Gene3D" id="3.30.1480.10">
    <property type="entry name" value="NusA, N-terminal domain"/>
    <property type="match status" value="1"/>
</dbReference>
<dbReference type="Proteomes" id="UP000001845">
    <property type="component" value="Chromosome"/>
</dbReference>
<dbReference type="Pfam" id="PF26594">
    <property type="entry name" value="KH_NusA_2nd"/>
    <property type="match status" value="1"/>
</dbReference>
<feature type="domain" description="Transcription factor NusA first KH" evidence="9">
    <location>
        <begin position="225"/>
        <end position="302"/>
    </location>
</feature>
<dbReference type="PANTHER" id="PTHR22648:SF0">
    <property type="entry name" value="TRANSCRIPTION TERMINATION_ANTITERMINATION PROTEIN NUSA"/>
    <property type="match status" value="1"/>
</dbReference>
<feature type="domain" description="NusA-like second KH" evidence="10">
    <location>
        <begin position="307"/>
        <end position="371"/>
    </location>
</feature>
<evidence type="ECO:0000256" key="2">
    <source>
        <dbReference type="ARBA" id="ARBA00022490"/>
    </source>
</evidence>
<evidence type="ECO:0000256" key="7">
    <source>
        <dbReference type="SAM" id="MobiDB-lite"/>
    </source>
</evidence>
<feature type="region of interest" description="Disordered" evidence="7">
    <location>
        <begin position="544"/>
        <end position="566"/>
    </location>
</feature>
<dbReference type="SUPFAM" id="SSF69705">
    <property type="entry name" value="Transcription factor NusA, N-terminal domain"/>
    <property type="match status" value="1"/>
</dbReference>
<dbReference type="AlphaFoldDB" id="D5E4K5"/>
<comment type="similarity">
    <text evidence="6">Belongs to the NusA family.</text>
</comment>
<evidence type="ECO:0000259" key="9">
    <source>
        <dbReference type="Pfam" id="PF13184"/>
    </source>
</evidence>
<keyword evidence="12" id="KW-1185">Reference proteome</keyword>
<keyword evidence="5 6" id="KW-0804">Transcription</keyword>
<evidence type="ECO:0000259" key="8">
    <source>
        <dbReference type="Pfam" id="PF08529"/>
    </source>
</evidence>
<reference evidence="12" key="1">
    <citation type="submission" date="2010-03" db="EMBL/GenBank/DDBJ databases">
        <title>The complete genome of Mycoplasma crocodyli MP145.</title>
        <authorList>
            <person name="Glass J.I."/>
            <person name="Durkin A.S."/>
            <person name="Hostetler J."/>
            <person name="Jackson J."/>
            <person name="Johnson J."/>
            <person name="May M.A."/>
            <person name="Paralanov V."/>
            <person name="Radune D."/>
            <person name="Szczypinski B."/>
            <person name="Brown D.R."/>
        </authorList>
    </citation>
    <scope>NUCLEOTIDE SEQUENCE [LARGE SCALE GENOMIC DNA]</scope>
    <source>
        <strain evidence="12">ATCC 51981 / MP145</strain>
    </source>
</reference>
<dbReference type="InterPro" id="IPR025249">
    <property type="entry name" value="TF_NusA_KH_1st"/>
</dbReference>
<dbReference type="HAMAP" id="MF_00945_B">
    <property type="entry name" value="NusA_B"/>
    <property type="match status" value="1"/>
</dbReference>
<dbReference type="HOGENOM" id="CLU_029242_2_5_14"/>
<feature type="compositionally biased region" description="Basic and acidic residues" evidence="7">
    <location>
        <begin position="447"/>
        <end position="465"/>
    </location>
</feature>
<keyword evidence="4 6" id="KW-0805">Transcription regulation</keyword>
<reference key="2">
    <citation type="submission" date="2010-03" db="EMBL/GenBank/DDBJ databases">
        <authorList>
            <person name="Ma Z."/>
            <person name="Wang X."/>
            <person name="Liu H."/>
        </authorList>
    </citation>
    <scope>NUCLEOTIDE SEQUENCE</scope>
    <source>
        <strain>MP145</strain>
    </source>
</reference>
<dbReference type="GO" id="GO:0005829">
    <property type="term" value="C:cytosol"/>
    <property type="evidence" value="ECO:0007669"/>
    <property type="project" value="TreeGrafter"/>
</dbReference>
<evidence type="ECO:0000256" key="4">
    <source>
        <dbReference type="ARBA" id="ARBA00023015"/>
    </source>
</evidence>
<evidence type="ECO:0000256" key="5">
    <source>
        <dbReference type="ARBA" id="ARBA00023163"/>
    </source>
</evidence>
<dbReference type="GO" id="GO:0003723">
    <property type="term" value="F:RNA binding"/>
    <property type="evidence" value="ECO:0007669"/>
    <property type="project" value="UniProtKB-UniRule"/>
</dbReference>
<evidence type="ECO:0000256" key="1">
    <source>
        <dbReference type="ARBA" id="ARBA00022472"/>
    </source>
</evidence>
<dbReference type="OrthoDB" id="9807233at2"/>
<evidence type="ECO:0000313" key="12">
    <source>
        <dbReference type="Proteomes" id="UP000001845"/>
    </source>
</evidence>
<protein>
    <recommendedName>
        <fullName evidence="6">Transcription termination/antitermination protein NusA</fullName>
    </recommendedName>
</protein>
<feature type="region of interest" description="Disordered" evidence="7">
    <location>
        <begin position="447"/>
        <end position="467"/>
    </location>
</feature>
<reference evidence="11 12" key="3">
    <citation type="journal article" date="2011" name="J. Bacteriol.">
        <title>Genome sequences of Mycoplasma alligatoris A21JP2T and Mycoplasma crocodyli MP145T.</title>
        <authorList>
            <person name="Brown D.R."/>
            <person name="Farmerie W.G."/>
            <person name="May M."/>
            <person name="Benders G.A."/>
            <person name="Durkin A.S."/>
            <person name="Hlavinka K."/>
            <person name="Hostetler J."/>
            <person name="Jackson J."/>
            <person name="Johnson J."/>
            <person name="Miller R.H."/>
            <person name="Paralanov V."/>
            <person name="Radune D."/>
            <person name="Szczypinski B."/>
            <person name="Glass J.I."/>
        </authorList>
    </citation>
    <scope>NUCLEOTIDE SEQUENCE [LARGE SCALE GENOMIC DNA]</scope>
    <source>
        <strain evidence="12">ATCC 51981 / MP145</strain>
    </source>
</reference>
<dbReference type="InterPro" id="IPR013735">
    <property type="entry name" value="TF_NusA_N"/>
</dbReference>
<dbReference type="Pfam" id="PF13184">
    <property type="entry name" value="KH_NusA_1st"/>
    <property type="match status" value="1"/>
</dbReference>
<dbReference type="InterPro" id="IPR058582">
    <property type="entry name" value="KH_NusA_2nd"/>
</dbReference>
<dbReference type="SUPFAM" id="SSF54814">
    <property type="entry name" value="Prokaryotic type KH domain (KH-domain type II)"/>
    <property type="match status" value="2"/>
</dbReference>
<dbReference type="InterPro" id="IPR009019">
    <property type="entry name" value="KH_sf_prok-type"/>
</dbReference>
<gene>
    <name evidence="6 11" type="primary">nusA</name>
    <name evidence="11" type="ordered locus">MCRO_0014</name>
</gene>
<dbReference type="KEGG" id="mcd:MCRO_0014"/>
<feature type="compositionally biased region" description="Basic and acidic residues" evidence="7">
    <location>
        <begin position="517"/>
        <end position="527"/>
    </location>
</feature>
<keyword evidence="2 6" id="KW-0963">Cytoplasm</keyword>
<dbReference type="PANTHER" id="PTHR22648">
    <property type="entry name" value="TRANSCRIPTION TERMINATION FACTOR NUSA"/>
    <property type="match status" value="1"/>
</dbReference>
<keyword evidence="6" id="KW-0889">Transcription antitermination</keyword>
<dbReference type="Gene3D" id="3.30.300.20">
    <property type="match status" value="2"/>
</dbReference>
<feature type="compositionally biased region" description="Acidic residues" evidence="7">
    <location>
        <begin position="504"/>
        <end position="516"/>
    </location>
</feature>
<accession>D5E4K5</accession>
<dbReference type="InterPro" id="IPR036555">
    <property type="entry name" value="NusA_N_sf"/>
</dbReference>
<dbReference type="GO" id="GO:0003700">
    <property type="term" value="F:DNA-binding transcription factor activity"/>
    <property type="evidence" value="ECO:0007669"/>
    <property type="project" value="InterPro"/>
</dbReference>
<keyword evidence="1 6" id="KW-0806">Transcription termination</keyword>
<evidence type="ECO:0000256" key="3">
    <source>
        <dbReference type="ARBA" id="ARBA00022884"/>
    </source>
</evidence>
<dbReference type="Pfam" id="PF08529">
    <property type="entry name" value="NusA_N"/>
    <property type="match status" value="1"/>
</dbReference>
<comment type="function">
    <text evidence="6">Participates in both transcription termination and antitermination.</text>
</comment>
<comment type="subunit">
    <text evidence="6">Monomer. Binds directly to the core enzyme of the DNA-dependent RNA polymerase and to nascent RNA.</text>
</comment>
<dbReference type="GO" id="GO:0031564">
    <property type="term" value="P:transcription antitermination"/>
    <property type="evidence" value="ECO:0007669"/>
    <property type="project" value="UniProtKB-UniRule"/>
</dbReference>
<organism evidence="11 12">
    <name type="scientific">Mycoplasma crocodyli (strain ATCC 51981 / MP145)</name>
    <dbReference type="NCBI Taxonomy" id="512564"/>
    <lineage>
        <taxon>Bacteria</taxon>
        <taxon>Bacillati</taxon>
        <taxon>Mycoplasmatota</taxon>
        <taxon>Mollicutes</taxon>
        <taxon>Mycoplasmataceae</taxon>
        <taxon>Mycoplasma</taxon>
    </lineage>
</organism>
<evidence type="ECO:0000259" key="10">
    <source>
        <dbReference type="Pfam" id="PF26594"/>
    </source>
</evidence>
<evidence type="ECO:0000313" key="11">
    <source>
        <dbReference type="EMBL" id="ADE19746.1"/>
    </source>
</evidence>
<dbReference type="RefSeq" id="WP_013054522.1">
    <property type="nucleotide sequence ID" value="NC_014014.1"/>
</dbReference>
<comment type="subcellular location">
    <subcellularLocation>
        <location evidence="6">Cytoplasm</location>
    </subcellularLocation>
</comment>
<feature type="domain" description="Transcription factor NusA N-terminal" evidence="8">
    <location>
        <begin position="25"/>
        <end position="146"/>
    </location>
</feature>
<proteinExistence type="inferred from homology"/>
<dbReference type="STRING" id="512564.MCRO_0014"/>
<dbReference type="EMBL" id="CP001991">
    <property type="protein sequence ID" value="ADE19746.1"/>
    <property type="molecule type" value="Genomic_DNA"/>
</dbReference>
<dbReference type="NCBIfam" id="NF006645">
    <property type="entry name" value="PRK09202.4-5"/>
    <property type="match status" value="1"/>
</dbReference>